<dbReference type="PROSITE" id="PS51257">
    <property type="entry name" value="PROKAR_LIPOPROTEIN"/>
    <property type="match status" value="1"/>
</dbReference>
<name>A0A516V4D8_9GAMM</name>
<dbReference type="SUPFAM" id="SSF117070">
    <property type="entry name" value="LEA14-like"/>
    <property type="match status" value="1"/>
</dbReference>
<dbReference type="Pfam" id="PF03168">
    <property type="entry name" value="LEA_2"/>
    <property type="match status" value="1"/>
</dbReference>
<reference evidence="4 5" key="1">
    <citation type="submission" date="2019-07" db="EMBL/GenBank/DDBJ databases">
        <title>Lysobacter weifangensis sp. nov., isolated from bensulfuron-methyl contaminated farmland soil.</title>
        <authorList>
            <person name="Zhao H."/>
        </authorList>
    </citation>
    <scope>NUCLEOTIDE SEQUENCE [LARGE SCALE GENOMIC DNA]</scope>
    <source>
        <strain evidence="4 5">CC-Bw-6</strain>
    </source>
</reference>
<evidence type="ECO:0000256" key="2">
    <source>
        <dbReference type="SAM" id="SignalP"/>
    </source>
</evidence>
<accession>A0A516V4D8</accession>
<feature type="compositionally biased region" description="Basic and acidic residues" evidence="1">
    <location>
        <begin position="132"/>
        <end position="145"/>
    </location>
</feature>
<sequence length="158" mass="16385">MSLRVWLAASAAVLLLLAGCSSGPVRRVSEPAAGIQQLTVGADGNWVVEVRINNFSSIPMRFDAFDLKLSVGGQDAGALSAKPALDIGPESADVVSVQLKPQAMARLQMANALASGQGIAYSLSGTVRATPEKAKQRSFDVKRDSSLSPVPGIPGALR</sequence>
<keyword evidence="2" id="KW-0732">Signal</keyword>
<feature type="region of interest" description="Disordered" evidence="1">
    <location>
        <begin position="132"/>
        <end position="158"/>
    </location>
</feature>
<proteinExistence type="predicted"/>
<protein>
    <submittedName>
        <fullName evidence="4">LEA type 2 family protein</fullName>
    </submittedName>
</protein>
<dbReference type="OrthoDB" id="5954188at2"/>
<evidence type="ECO:0000259" key="3">
    <source>
        <dbReference type="Pfam" id="PF03168"/>
    </source>
</evidence>
<dbReference type="InterPro" id="IPR004864">
    <property type="entry name" value="LEA_2"/>
</dbReference>
<dbReference type="RefSeq" id="WP_143878899.1">
    <property type="nucleotide sequence ID" value="NZ_BAABLZ010000001.1"/>
</dbReference>
<dbReference type="AlphaFoldDB" id="A0A516V4D8"/>
<keyword evidence="5" id="KW-1185">Reference proteome</keyword>
<feature type="chain" id="PRO_5021841398" evidence="2">
    <location>
        <begin position="19"/>
        <end position="158"/>
    </location>
</feature>
<feature type="domain" description="Late embryogenesis abundant protein LEA-2 subgroup" evidence="3">
    <location>
        <begin position="50"/>
        <end position="132"/>
    </location>
</feature>
<dbReference type="EMBL" id="CP041742">
    <property type="protein sequence ID" value="QDQ73386.1"/>
    <property type="molecule type" value="Genomic_DNA"/>
</dbReference>
<dbReference type="Proteomes" id="UP000315891">
    <property type="component" value="Chromosome"/>
</dbReference>
<gene>
    <name evidence="4" type="ORF">FNZ56_05625</name>
</gene>
<organism evidence="4 5">
    <name type="scientific">Pseudoluteimonas lycopersici</name>
    <dbReference type="NCBI Taxonomy" id="1324796"/>
    <lineage>
        <taxon>Bacteria</taxon>
        <taxon>Pseudomonadati</taxon>
        <taxon>Pseudomonadota</taxon>
        <taxon>Gammaproteobacteria</taxon>
        <taxon>Lysobacterales</taxon>
        <taxon>Lysobacteraceae</taxon>
        <taxon>Pseudoluteimonas</taxon>
    </lineage>
</organism>
<evidence type="ECO:0000256" key="1">
    <source>
        <dbReference type="SAM" id="MobiDB-lite"/>
    </source>
</evidence>
<feature type="signal peptide" evidence="2">
    <location>
        <begin position="1"/>
        <end position="18"/>
    </location>
</feature>
<evidence type="ECO:0000313" key="5">
    <source>
        <dbReference type="Proteomes" id="UP000315891"/>
    </source>
</evidence>
<dbReference type="Gene3D" id="2.60.40.1820">
    <property type="match status" value="1"/>
</dbReference>
<evidence type="ECO:0000313" key="4">
    <source>
        <dbReference type="EMBL" id="QDQ73386.1"/>
    </source>
</evidence>